<keyword evidence="4" id="KW-1185">Reference proteome</keyword>
<dbReference type="PANTHER" id="PTHR42070">
    <property type="entry name" value="FILAMENT ASSOCIATED PROTEIN, PUTATIVE (AFU_ORTHOLOGUE AFUA_8G06630)-RELATED"/>
    <property type="match status" value="1"/>
</dbReference>
<comment type="caution">
    <text evidence="3">The sequence shown here is derived from an EMBL/GenBank/DDBJ whole genome shotgun (WGS) entry which is preliminary data.</text>
</comment>
<dbReference type="STRING" id="1245748.A0A421D5M6"/>
<feature type="compositionally biased region" description="Basic and acidic residues" evidence="2">
    <location>
        <begin position="1"/>
        <end position="15"/>
    </location>
</feature>
<dbReference type="CDD" id="cd14688">
    <property type="entry name" value="bZIP_YAP"/>
    <property type="match status" value="1"/>
</dbReference>
<proteinExistence type="predicted"/>
<evidence type="ECO:0000256" key="1">
    <source>
        <dbReference type="SAM" id="Coils"/>
    </source>
</evidence>
<name>A0A421D5M6_9EURO</name>
<feature type="region of interest" description="Disordered" evidence="2">
    <location>
        <begin position="1"/>
        <end position="21"/>
    </location>
</feature>
<organism evidence="3 4">
    <name type="scientific">Aspergillus turcosus</name>
    <dbReference type="NCBI Taxonomy" id="1245748"/>
    <lineage>
        <taxon>Eukaryota</taxon>
        <taxon>Fungi</taxon>
        <taxon>Dikarya</taxon>
        <taxon>Ascomycota</taxon>
        <taxon>Pezizomycotina</taxon>
        <taxon>Eurotiomycetes</taxon>
        <taxon>Eurotiomycetidae</taxon>
        <taxon>Eurotiales</taxon>
        <taxon>Aspergillaceae</taxon>
        <taxon>Aspergillus</taxon>
        <taxon>Aspergillus subgen. Fumigati</taxon>
    </lineage>
</organism>
<accession>A0A421D5M6</accession>
<dbReference type="PANTHER" id="PTHR42070:SF1">
    <property type="entry name" value="FILAMENT ASSOCIATED PROTEIN, PUTATIVE (AFU_ORTHOLOGUE AFUA_8G06630)-RELATED"/>
    <property type="match status" value="1"/>
</dbReference>
<dbReference type="EMBL" id="NIDN02000078">
    <property type="protein sequence ID" value="RLL97421.1"/>
    <property type="molecule type" value="Genomic_DNA"/>
</dbReference>
<dbReference type="OrthoDB" id="4505928at2759"/>
<dbReference type="AlphaFoldDB" id="A0A421D5M6"/>
<sequence length="262" mass="29014">MPRDEDLKRIRDNQRKCRQRHRDYVAELESKIASYAEAAAQADRRQQATEENLRRENEALRILLASSGLNHDVPGHDAAEKPREVTSDEIQASLSLAANTAPTTIELHAGSTALQSPNVIPSFGFPATIPEVADTGLAVPLSVDFTPSQSTDLNTWLDFPGPNLHEPSVLERQSQTRLLDHLSLAQGITSGDIPIELVDPVLHDTTLCAVAIQIVRRCNKKNLSMLELDDKLRHGYRVARSPLEGCRVNNWVLLTVLAEIIQ</sequence>
<feature type="coiled-coil region" evidence="1">
    <location>
        <begin position="25"/>
        <end position="59"/>
    </location>
</feature>
<reference evidence="3 4" key="1">
    <citation type="submission" date="2018-08" db="EMBL/GenBank/DDBJ databases">
        <title>Draft genome sequences of two Aspergillus turcosus clinical strains isolated from bronchoalveolar lavage fluid: one azole-susceptible and the other azole-resistant.</title>
        <authorList>
            <person name="Parent-Michaud M."/>
            <person name="Dufresne P.J."/>
            <person name="Fournier E."/>
            <person name="Martineau C."/>
            <person name="Moreira S."/>
            <person name="Perkins V."/>
            <person name="De Repentigny L."/>
            <person name="Dufresne S.F."/>
        </authorList>
    </citation>
    <scope>NUCLEOTIDE SEQUENCE [LARGE SCALE GENOMIC DNA]</scope>
    <source>
        <strain evidence="3">HMR AF 1038</strain>
    </source>
</reference>
<dbReference type="Proteomes" id="UP000215289">
    <property type="component" value="Unassembled WGS sequence"/>
</dbReference>
<evidence type="ECO:0000256" key="2">
    <source>
        <dbReference type="SAM" id="MobiDB-lite"/>
    </source>
</evidence>
<keyword evidence="1" id="KW-0175">Coiled coil</keyword>
<evidence type="ECO:0000313" key="4">
    <source>
        <dbReference type="Proteomes" id="UP000215289"/>
    </source>
</evidence>
<gene>
    <name evidence="3" type="ORF">CFD26_104224</name>
</gene>
<evidence type="ECO:0000313" key="3">
    <source>
        <dbReference type="EMBL" id="RLL97421.1"/>
    </source>
</evidence>
<evidence type="ECO:0008006" key="5">
    <source>
        <dbReference type="Google" id="ProtNLM"/>
    </source>
</evidence>
<protein>
    <recommendedName>
        <fullName evidence="5">BZIP domain-containing protein</fullName>
    </recommendedName>
</protein>